<sequence>MELAEFLQDTQTAIRDELSKDFVPGKIPVSAEELFTEQVMNHLSDQGITFDTNVCHYEAKVGRHKVKLSGYSVSDTTDEAGNPDRLDLFVSLYKGSDQVELLADQEVARAASQGIQFLRFCANNQLSKQLDETNNVYALVAEVERIFANLDSIRVFIITDARVKTRDYAPHEVENKQVRIEVMDIQRLFNHLQQGHSRDELVVNFPDLCGGPLPSVWVPGSANDEYDYALTAVPGNALRALYEKYGPRILEANVRSFLGVGAKGVNKGIRDTLRDTPDRFMAYNNGIVIVATASELGRTSDGSVGISSLKGMQIVNGGQTTASIYFAKRKQPALDLDHVRVPAKIIVLRSENSDSDELIAKISRFANSQNVVKQSDLSANKPFHRELEKMSMRTFCPDGIGRWFYERSAGSYKVMLEKDAATPAQKKKLQSEIPATRKLTKPDLAKYIFAWGQKPNIVSLGSQKNFQAFMDELSEREEAGEDTLPTPENYKEMIAKAIIFKAAQRIIRPVFPAFQANITAYTVSLLGLKLGTRFRFDLVWQEQRISPALEDQIVIWAKEVDRALHKGAGGRMISEWAKKAECWEEIKSLKYTSPDDNIPEIH</sequence>
<feature type="domain" description="Abortive phage infection protein C-terminal" evidence="1">
    <location>
        <begin position="250"/>
        <end position="565"/>
    </location>
</feature>
<protein>
    <submittedName>
        <fullName evidence="3">Abortive phage infection protein</fullName>
    </submittedName>
</protein>
<evidence type="ECO:0000313" key="3">
    <source>
        <dbReference type="EMBL" id="PLV07890.1"/>
    </source>
</evidence>
<dbReference type="Pfam" id="PF10592">
    <property type="entry name" value="AIPR"/>
    <property type="match status" value="1"/>
</dbReference>
<reference evidence="3 4" key="1">
    <citation type="submission" date="2017-12" db="EMBL/GenBank/DDBJ databases">
        <title>Detection of the carbapenemase gene blaVIM-5 in members of the Pseudomonas putida group isolated from polluted Nigerian wetlands.</title>
        <authorList>
            <person name="Adelowo O."/>
            <person name="Vollmers J."/>
            <person name="Maeusezahl I."/>
            <person name="Kaster A.-K."/>
            <person name="Mueller J.A."/>
        </authorList>
    </citation>
    <scope>NUCLEOTIDE SEQUENCE [LARGE SCALE GENOMIC DNA]</scope>
    <source>
        <strain evidence="3 4">MR69</strain>
    </source>
</reference>
<organism evidence="3 4">
    <name type="scientific">Pseudomonas plecoglossicida</name>
    <dbReference type="NCBI Taxonomy" id="70775"/>
    <lineage>
        <taxon>Bacteria</taxon>
        <taxon>Pseudomonadati</taxon>
        <taxon>Pseudomonadota</taxon>
        <taxon>Gammaproteobacteria</taxon>
        <taxon>Pseudomonadales</taxon>
        <taxon>Pseudomonadaceae</taxon>
        <taxon>Pseudomonas</taxon>
    </lineage>
</organism>
<dbReference type="RefSeq" id="WP_015269897.1">
    <property type="nucleotide sequence ID" value="NZ_PJCJ01000033.1"/>
</dbReference>
<accession>A0ABX4TWV8</accession>
<comment type="caution">
    <text evidence="3">The sequence shown here is derived from an EMBL/GenBank/DDBJ whole genome shotgun (WGS) entry which is preliminary data.</text>
</comment>
<dbReference type="InterPro" id="IPR018891">
    <property type="entry name" value="AIPR_C"/>
</dbReference>
<gene>
    <name evidence="3" type="ORF">CXG47_26800</name>
</gene>
<dbReference type="Proteomes" id="UP000234744">
    <property type="component" value="Unassembled WGS sequence"/>
</dbReference>
<evidence type="ECO:0000259" key="1">
    <source>
        <dbReference type="Pfam" id="PF10592"/>
    </source>
</evidence>
<name>A0ABX4TWV8_PSEDL</name>
<evidence type="ECO:0000259" key="2">
    <source>
        <dbReference type="Pfam" id="PF22879"/>
    </source>
</evidence>
<feature type="domain" description="Abortive infection phage resistance protein N-terminal" evidence="2">
    <location>
        <begin position="35"/>
        <end position="190"/>
    </location>
</feature>
<keyword evidence="4" id="KW-1185">Reference proteome</keyword>
<proteinExistence type="predicted"/>
<evidence type="ECO:0000313" key="4">
    <source>
        <dbReference type="Proteomes" id="UP000234744"/>
    </source>
</evidence>
<dbReference type="Pfam" id="PF22879">
    <property type="entry name" value="AIPR_N"/>
    <property type="match status" value="1"/>
</dbReference>
<dbReference type="EMBL" id="PJCJ01000033">
    <property type="protein sequence ID" value="PLV07890.1"/>
    <property type="molecule type" value="Genomic_DNA"/>
</dbReference>
<dbReference type="InterPro" id="IPR055101">
    <property type="entry name" value="AIPR_N"/>
</dbReference>